<dbReference type="PROSITE" id="PS50011">
    <property type="entry name" value="PROTEIN_KINASE_DOM"/>
    <property type="match status" value="1"/>
</dbReference>
<dbReference type="EMBL" id="NEVH01015324">
    <property type="protein sequence ID" value="PNF26884.1"/>
    <property type="molecule type" value="Genomic_DNA"/>
</dbReference>
<comment type="catalytic activity">
    <reaction evidence="9">
        <text>L-seryl-[protein] + ATP = O-phospho-L-seryl-[protein] + ADP + H(+)</text>
        <dbReference type="Rhea" id="RHEA:17989"/>
        <dbReference type="Rhea" id="RHEA-COMP:9863"/>
        <dbReference type="Rhea" id="RHEA-COMP:11604"/>
        <dbReference type="ChEBI" id="CHEBI:15378"/>
        <dbReference type="ChEBI" id="CHEBI:29999"/>
        <dbReference type="ChEBI" id="CHEBI:30616"/>
        <dbReference type="ChEBI" id="CHEBI:83421"/>
        <dbReference type="ChEBI" id="CHEBI:456216"/>
        <dbReference type="EC" id="2.7.11.1"/>
    </reaction>
</comment>
<dbReference type="AlphaFoldDB" id="A0A2J7QE72"/>
<evidence type="ECO:0000256" key="5">
    <source>
        <dbReference type="ARBA" id="ARBA00022741"/>
    </source>
</evidence>
<evidence type="ECO:0000256" key="6">
    <source>
        <dbReference type="ARBA" id="ARBA00022777"/>
    </source>
</evidence>
<dbReference type="Gene3D" id="3.30.200.20">
    <property type="entry name" value="Phosphorylase Kinase, domain 1"/>
    <property type="match status" value="1"/>
</dbReference>
<dbReference type="InterPro" id="IPR000719">
    <property type="entry name" value="Prot_kinase_dom"/>
</dbReference>
<dbReference type="OrthoDB" id="4062651at2759"/>
<sequence length="543" mass="60492">MDGSSLIRKLPPGIVYDLVHMLEIRDAWKQLMAVVPREGCESDDCYVPKYKVEHMKLIEQAGVTQRQPCAEIFLDEWRMSGRKQSDLTFLLQQLGKAELFRAADYVADLMKVLYLSVPPLERPVTGPAAPVDVSEKTIEKRLANLPLKTSEPGNQYNTVEIDRAFDEMTEADGSLPSLDGPRIQAVGEVMQEEQSVFCGVTPRGESDGLGKQKTLPVDQLETLRNVSLHLDTVLPHLQYSELERFTDCFNELPLGNNGGRKLGAGTFGSVYLGILPSQKCVAVKRLHTDAVNVEKQFQNEIESLSRFRHNNLLGLLAYSCDSSTRCLVYEYMRNGSLQDRLACKDQETALQWRTRLSIGVDTARGIVHLHTTFEKPLIHRDIKSANILLDHQMVPKLGDFGLVRLGQQSNSMTMPTTTVLGTSAYMAPEAFRGDVSVKLDTFSFGVVLLELLTGLPPYDDGREGHDLVTHVEAMCEETDSINMLLDKQAGDWGQSHDTGCKEGPSVAVSLYTVALNCIEDNKRKRPNMTTVLQCLEEIIGFIT</sequence>
<reference evidence="12 13" key="1">
    <citation type="submission" date="2017-12" db="EMBL/GenBank/DDBJ databases">
        <title>Hemimetabolous genomes reveal molecular basis of termite eusociality.</title>
        <authorList>
            <person name="Harrison M.C."/>
            <person name="Jongepier E."/>
            <person name="Robertson H.M."/>
            <person name="Arning N."/>
            <person name="Bitard-Feildel T."/>
            <person name="Chao H."/>
            <person name="Childers C.P."/>
            <person name="Dinh H."/>
            <person name="Doddapaneni H."/>
            <person name="Dugan S."/>
            <person name="Gowin J."/>
            <person name="Greiner C."/>
            <person name="Han Y."/>
            <person name="Hu H."/>
            <person name="Hughes D.S.T."/>
            <person name="Huylmans A.-K."/>
            <person name="Kemena C."/>
            <person name="Kremer L.P.M."/>
            <person name="Lee S.L."/>
            <person name="Lopez-Ezquerra A."/>
            <person name="Mallet L."/>
            <person name="Monroy-Kuhn J.M."/>
            <person name="Moser A."/>
            <person name="Murali S.C."/>
            <person name="Muzny D.M."/>
            <person name="Otani S."/>
            <person name="Piulachs M.-D."/>
            <person name="Poelchau M."/>
            <person name="Qu J."/>
            <person name="Schaub F."/>
            <person name="Wada-Katsumata A."/>
            <person name="Worley K.C."/>
            <person name="Xie Q."/>
            <person name="Ylla G."/>
            <person name="Poulsen M."/>
            <person name="Gibbs R.A."/>
            <person name="Schal C."/>
            <person name="Richards S."/>
            <person name="Belles X."/>
            <person name="Korb J."/>
            <person name="Bornberg-Bauer E."/>
        </authorList>
    </citation>
    <scope>NUCLEOTIDE SEQUENCE [LARGE SCALE GENOMIC DNA]</scope>
    <source>
        <tissue evidence="12">Whole body</tissue>
    </source>
</reference>
<dbReference type="PROSITE" id="PS00108">
    <property type="entry name" value="PROTEIN_KINASE_ST"/>
    <property type="match status" value="1"/>
</dbReference>
<keyword evidence="13" id="KW-1185">Reference proteome</keyword>
<evidence type="ECO:0000256" key="7">
    <source>
        <dbReference type="ARBA" id="ARBA00022840"/>
    </source>
</evidence>
<proteinExistence type="inferred from homology"/>
<dbReference type="Proteomes" id="UP000235965">
    <property type="component" value="Unassembled WGS sequence"/>
</dbReference>
<keyword evidence="6" id="KW-0418">Kinase</keyword>
<evidence type="ECO:0000256" key="8">
    <source>
        <dbReference type="ARBA" id="ARBA00047899"/>
    </source>
</evidence>
<dbReference type="InterPro" id="IPR017441">
    <property type="entry name" value="Protein_kinase_ATP_BS"/>
</dbReference>
<dbReference type="InParanoid" id="A0A2J7QE72"/>
<dbReference type="InterPro" id="IPR029397">
    <property type="entry name" value="Tube_Death"/>
</dbReference>
<evidence type="ECO:0000313" key="12">
    <source>
        <dbReference type="EMBL" id="PNF26884.1"/>
    </source>
</evidence>
<evidence type="ECO:0000256" key="9">
    <source>
        <dbReference type="ARBA" id="ARBA00048679"/>
    </source>
</evidence>
<dbReference type="Gene3D" id="1.10.510.10">
    <property type="entry name" value="Transferase(Phosphotransferase) domain 1"/>
    <property type="match status" value="1"/>
</dbReference>
<feature type="binding site" evidence="10">
    <location>
        <position position="284"/>
    </location>
    <ligand>
        <name>ATP</name>
        <dbReference type="ChEBI" id="CHEBI:30616"/>
    </ligand>
</feature>
<gene>
    <name evidence="12" type="ORF">B7P43_G15736</name>
</gene>
<evidence type="ECO:0000256" key="1">
    <source>
        <dbReference type="ARBA" id="ARBA00008718"/>
    </source>
</evidence>
<evidence type="ECO:0000256" key="10">
    <source>
        <dbReference type="PROSITE-ProRule" id="PRU10141"/>
    </source>
</evidence>
<evidence type="ECO:0000313" key="13">
    <source>
        <dbReference type="Proteomes" id="UP000235965"/>
    </source>
</evidence>
<dbReference type="Pfam" id="PF14786">
    <property type="entry name" value="Death_2"/>
    <property type="match status" value="1"/>
</dbReference>
<dbReference type="PANTHER" id="PTHR47973">
    <property type="entry name" value="CYSTEINE-RICH RECEPTOR-LIKE PROTEIN KINASE 3"/>
    <property type="match status" value="1"/>
</dbReference>
<dbReference type="SMART" id="SM00220">
    <property type="entry name" value="S_TKc"/>
    <property type="match status" value="1"/>
</dbReference>
<evidence type="ECO:0000256" key="4">
    <source>
        <dbReference type="ARBA" id="ARBA00022679"/>
    </source>
</evidence>
<evidence type="ECO:0000256" key="3">
    <source>
        <dbReference type="ARBA" id="ARBA00022527"/>
    </source>
</evidence>
<dbReference type="SUPFAM" id="SSF47986">
    <property type="entry name" value="DEATH domain"/>
    <property type="match status" value="1"/>
</dbReference>
<evidence type="ECO:0000259" key="11">
    <source>
        <dbReference type="PROSITE" id="PS50011"/>
    </source>
</evidence>
<accession>A0A2J7QE72</accession>
<dbReference type="GO" id="GO:0005524">
    <property type="term" value="F:ATP binding"/>
    <property type="evidence" value="ECO:0007669"/>
    <property type="project" value="UniProtKB-UniRule"/>
</dbReference>
<name>A0A2J7QE72_9NEOP</name>
<dbReference type="InterPro" id="IPR011029">
    <property type="entry name" value="DEATH-like_dom_sf"/>
</dbReference>
<dbReference type="PROSITE" id="PS00107">
    <property type="entry name" value="PROTEIN_KINASE_ATP"/>
    <property type="match status" value="1"/>
</dbReference>
<keyword evidence="3" id="KW-0723">Serine/threonine-protein kinase</keyword>
<dbReference type="FunFam" id="1.10.510.10:FF:000754">
    <property type="entry name" value="Interleukin-1 receptor-associated kinase"/>
    <property type="match status" value="1"/>
</dbReference>
<organism evidence="12 13">
    <name type="scientific">Cryptotermes secundus</name>
    <dbReference type="NCBI Taxonomy" id="105785"/>
    <lineage>
        <taxon>Eukaryota</taxon>
        <taxon>Metazoa</taxon>
        <taxon>Ecdysozoa</taxon>
        <taxon>Arthropoda</taxon>
        <taxon>Hexapoda</taxon>
        <taxon>Insecta</taxon>
        <taxon>Pterygota</taxon>
        <taxon>Neoptera</taxon>
        <taxon>Polyneoptera</taxon>
        <taxon>Dictyoptera</taxon>
        <taxon>Blattodea</taxon>
        <taxon>Blattoidea</taxon>
        <taxon>Termitoidae</taxon>
        <taxon>Kalotermitidae</taxon>
        <taxon>Cryptotermitinae</taxon>
        <taxon>Cryptotermes</taxon>
    </lineage>
</organism>
<keyword evidence="7 10" id="KW-0067">ATP-binding</keyword>
<dbReference type="STRING" id="105785.A0A2J7QE72"/>
<comment type="catalytic activity">
    <reaction evidence="8">
        <text>L-threonyl-[protein] + ATP = O-phospho-L-threonyl-[protein] + ADP + H(+)</text>
        <dbReference type="Rhea" id="RHEA:46608"/>
        <dbReference type="Rhea" id="RHEA-COMP:11060"/>
        <dbReference type="Rhea" id="RHEA-COMP:11605"/>
        <dbReference type="ChEBI" id="CHEBI:15378"/>
        <dbReference type="ChEBI" id="CHEBI:30013"/>
        <dbReference type="ChEBI" id="CHEBI:30616"/>
        <dbReference type="ChEBI" id="CHEBI:61977"/>
        <dbReference type="ChEBI" id="CHEBI:456216"/>
        <dbReference type="EC" id="2.7.11.1"/>
    </reaction>
</comment>
<feature type="domain" description="Protein kinase" evidence="11">
    <location>
        <begin position="256"/>
        <end position="539"/>
    </location>
</feature>
<comment type="similarity">
    <text evidence="1">Belongs to the protein kinase superfamily. TKL Ser/Thr protein kinase family. Pelle subfamily.</text>
</comment>
<dbReference type="SUPFAM" id="SSF56112">
    <property type="entry name" value="Protein kinase-like (PK-like)"/>
    <property type="match status" value="1"/>
</dbReference>
<dbReference type="Pfam" id="PF00069">
    <property type="entry name" value="Pkinase"/>
    <property type="match status" value="1"/>
</dbReference>
<dbReference type="GO" id="GO:0004674">
    <property type="term" value="F:protein serine/threonine kinase activity"/>
    <property type="evidence" value="ECO:0007669"/>
    <property type="project" value="UniProtKB-KW"/>
</dbReference>
<dbReference type="InterPro" id="IPR052059">
    <property type="entry name" value="CR_Ser/Thr_kinase"/>
</dbReference>
<dbReference type="InterPro" id="IPR008271">
    <property type="entry name" value="Ser/Thr_kinase_AS"/>
</dbReference>
<evidence type="ECO:0000256" key="2">
    <source>
        <dbReference type="ARBA" id="ARBA00012513"/>
    </source>
</evidence>
<dbReference type="InterPro" id="IPR011009">
    <property type="entry name" value="Kinase-like_dom_sf"/>
</dbReference>
<comment type="caution">
    <text evidence="12">The sequence shown here is derived from an EMBL/GenBank/DDBJ whole genome shotgun (WGS) entry which is preliminary data.</text>
</comment>
<dbReference type="Gene3D" id="1.10.533.10">
    <property type="entry name" value="Death Domain, Fas"/>
    <property type="match status" value="1"/>
</dbReference>
<keyword evidence="4" id="KW-0808">Transferase</keyword>
<dbReference type="EC" id="2.7.11.1" evidence="2"/>
<keyword evidence="5 10" id="KW-0547">Nucleotide-binding</keyword>
<protein>
    <recommendedName>
        <fullName evidence="2">non-specific serine/threonine protein kinase</fullName>
        <ecNumber evidence="2">2.7.11.1</ecNumber>
    </recommendedName>
</protein>